<keyword evidence="1" id="KW-0472">Membrane</keyword>
<feature type="transmembrane region" description="Helical" evidence="1">
    <location>
        <begin position="80"/>
        <end position="101"/>
    </location>
</feature>
<organism evidence="2 3">
    <name type="scientific">Salvia divinorum</name>
    <name type="common">Maria pastora</name>
    <name type="synonym">Diviner's sage</name>
    <dbReference type="NCBI Taxonomy" id="28513"/>
    <lineage>
        <taxon>Eukaryota</taxon>
        <taxon>Viridiplantae</taxon>
        <taxon>Streptophyta</taxon>
        <taxon>Embryophyta</taxon>
        <taxon>Tracheophyta</taxon>
        <taxon>Spermatophyta</taxon>
        <taxon>Magnoliopsida</taxon>
        <taxon>eudicotyledons</taxon>
        <taxon>Gunneridae</taxon>
        <taxon>Pentapetalae</taxon>
        <taxon>asterids</taxon>
        <taxon>lamiids</taxon>
        <taxon>Lamiales</taxon>
        <taxon>Lamiaceae</taxon>
        <taxon>Nepetoideae</taxon>
        <taxon>Mentheae</taxon>
        <taxon>Salviinae</taxon>
        <taxon>Salvia</taxon>
        <taxon>Salvia subgen. Calosphace</taxon>
    </lineage>
</organism>
<gene>
    <name evidence="2" type="ORF">AAHA92_04157</name>
</gene>
<feature type="transmembrane region" description="Helical" evidence="1">
    <location>
        <begin position="113"/>
        <end position="136"/>
    </location>
</feature>
<reference evidence="2 3" key="1">
    <citation type="submission" date="2024-06" db="EMBL/GenBank/DDBJ databases">
        <title>A chromosome level genome sequence of Diviner's sage (Salvia divinorum).</title>
        <authorList>
            <person name="Ford S.A."/>
            <person name="Ro D.-K."/>
            <person name="Ness R.W."/>
            <person name="Phillips M.A."/>
        </authorList>
    </citation>
    <scope>NUCLEOTIDE SEQUENCE [LARGE SCALE GENOMIC DNA]</scope>
    <source>
        <strain evidence="2">SAF-2024a</strain>
        <tissue evidence="2">Leaf</tissue>
    </source>
</reference>
<name>A0ABD1HZJ5_SALDI</name>
<protein>
    <submittedName>
        <fullName evidence="2">Uncharacterized protein</fullName>
    </submittedName>
</protein>
<sequence>MRRLEYKKIICKKFADDDLRSDKNLIAQLLILGFAEVTALSLVGEEDHAVVVDTFAWECCVVSILALLKRELTPRHRVHYQSVVVLYSSIQFPGLYIVKFLRVNDKFFAGTLFHQVALTALIWMLGIVFILEGVFLST</sequence>
<evidence type="ECO:0000256" key="1">
    <source>
        <dbReference type="SAM" id="Phobius"/>
    </source>
</evidence>
<evidence type="ECO:0000313" key="2">
    <source>
        <dbReference type="EMBL" id="KAL1561455.1"/>
    </source>
</evidence>
<keyword evidence="1" id="KW-0812">Transmembrane</keyword>
<accession>A0ABD1HZJ5</accession>
<keyword evidence="1" id="KW-1133">Transmembrane helix</keyword>
<evidence type="ECO:0000313" key="3">
    <source>
        <dbReference type="Proteomes" id="UP001567538"/>
    </source>
</evidence>
<dbReference type="Proteomes" id="UP001567538">
    <property type="component" value="Unassembled WGS sequence"/>
</dbReference>
<dbReference type="EMBL" id="JBEAFC010000003">
    <property type="protein sequence ID" value="KAL1561455.1"/>
    <property type="molecule type" value="Genomic_DNA"/>
</dbReference>
<proteinExistence type="predicted"/>
<comment type="caution">
    <text evidence="2">The sequence shown here is derived from an EMBL/GenBank/DDBJ whole genome shotgun (WGS) entry which is preliminary data.</text>
</comment>
<dbReference type="AlphaFoldDB" id="A0ABD1HZJ5"/>
<keyword evidence="3" id="KW-1185">Reference proteome</keyword>